<name>A0ABQ8S4K2_PERAM</name>
<evidence type="ECO:0000313" key="2">
    <source>
        <dbReference type="Proteomes" id="UP001148838"/>
    </source>
</evidence>
<sequence length="240" mass="28329">MERDDTLHLGTANSSEAVYEDININDSSAIKEISSHSNIGLQQLCLRIPAHQGIPGNETVDAAAKEATLHFFTSIPHTDAIKYITRKLHNHWQTSWTESSSSKLHEIVQHSRMKYPLQNFKRQDQVQRSARFKENWNMAKSKPVKEYYFQRKWEYDYFVVEDEIIASLLCAIQFISTRHFNIKPHFNKVHIKNYGMHNFRFSFYSVVMFRILRLGVIRELLFFAIRFFDSRLDDKSFSTE</sequence>
<evidence type="ECO:0000313" key="1">
    <source>
        <dbReference type="EMBL" id="KAJ4428765.1"/>
    </source>
</evidence>
<dbReference type="EMBL" id="JAJSOF020000036">
    <property type="protein sequence ID" value="KAJ4428765.1"/>
    <property type="molecule type" value="Genomic_DNA"/>
</dbReference>
<reference evidence="1 2" key="1">
    <citation type="journal article" date="2022" name="Allergy">
        <title>Genome assembly and annotation of Periplaneta americana reveal a comprehensive cockroach allergen profile.</title>
        <authorList>
            <person name="Wang L."/>
            <person name="Xiong Q."/>
            <person name="Saelim N."/>
            <person name="Wang L."/>
            <person name="Nong W."/>
            <person name="Wan A.T."/>
            <person name="Shi M."/>
            <person name="Liu X."/>
            <person name="Cao Q."/>
            <person name="Hui J.H.L."/>
            <person name="Sookrung N."/>
            <person name="Leung T.F."/>
            <person name="Tungtrongchitr A."/>
            <person name="Tsui S.K.W."/>
        </authorList>
    </citation>
    <scope>NUCLEOTIDE SEQUENCE [LARGE SCALE GENOMIC DNA]</scope>
    <source>
        <strain evidence="1">PWHHKU_190912</strain>
    </source>
</reference>
<protein>
    <recommendedName>
        <fullName evidence="3">RNase H type-1 domain-containing protein</fullName>
    </recommendedName>
</protein>
<organism evidence="1 2">
    <name type="scientific">Periplaneta americana</name>
    <name type="common">American cockroach</name>
    <name type="synonym">Blatta americana</name>
    <dbReference type="NCBI Taxonomy" id="6978"/>
    <lineage>
        <taxon>Eukaryota</taxon>
        <taxon>Metazoa</taxon>
        <taxon>Ecdysozoa</taxon>
        <taxon>Arthropoda</taxon>
        <taxon>Hexapoda</taxon>
        <taxon>Insecta</taxon>
        <taxon>Pterygota</taxon>
        <taxon>Neoptera</taxon>
        <taxon>Polyneoptera</taxon>
        <taxon>Dictyoptera</taxon>
        <taxon>Blattodea</taxon>
        <taxon>Blattoidea</taxon>
        <taxon>Blattidae</taxon>
        <taxon>Blattinae</taxon>
        <taxon>Periplaneta</taxon>
    </lineage>
</organism>
<proteinExistence type="predicted"/>
<accession>A0ABQ8S4K2</accession>
<evidence type="ECO:0008006" key="3">
    <source>
        <dbReference type="Google" id="ProtNLM"/>
    </source>
</evidence>
<dbReference type="Proteomes" id="UP001148838">
    <property type="component" value="Unassembled WGS sequence"/>
</dbReference>
<comment type="caution">
    <text evidence="1">The sequence shown here is derived from an EMBL/GenBank/DDBJ whole genome shotgun (WGS) entry which is preliminary data.</text>
</comment>
<gene>
    <name evidence="1" type="ORF">ANN_25758</name>
</gene>
<keyword evidence="2" id="KW-1185">Reference proteome</keyword>